<accession>A0A5C5ZJE5</accession>
<comment type="caution">
    <text evidence="4">The sequence shown here is derived from an EMBL/GenBank/DDBJ whole genome shotgun (WGS) entry which is preliminary data.</text>
</comment>
<dbReference type="Gene3D" id="3.40.190.170">
    <property type="entry name" value="Bacterial extracellular solute-binding protein, family 7"/>
    <property type="match status" value="1"/>
</dbReference>
<evidence type="ECO:0000256" key="2">
    <source>
        <dbReference type="ARBA" id="ARBA00022448"/>
    </source>
</evidence>
<name>A0A5C5ZJE5_9BACT</name>
<proteinExistence type="inferred from homology"/>
<reference evidence="4 5" key="1">
    <citation type="submission" date="2019-02" db="EMBL/GenBank/DDBJ databases">
        <title>Deep-cultivation of Planctomycetes and their phenomic and genomic characterization uncovers novel biology.</title>
        <authorList>
            <person name="Wiegand S."/>
            <person name="Jogler M."/>
            <person name="Boedeker C."/>
            <person name="Pinto D."/>
            <person name="Vollmers J."/>
            <person name="Rivas-Marin E."/>
            <person name="Kohn T."/>
            <person name="Peeters S.H."/>
            <person name="Heuer A."/>
            <person name="Rast P."/>
            <person name="Oberbeckmann S."/>
            <person name="Bunk B."/>
            <person name="Jeske O."/>
            <person name="Meyerdierks A."/>
            <person name="Storesund J.E."/>
            <person name="Kallscheuer N."/>
            <person name="Luecker S."/>
            <person name="Lage O.M."/>
            <person name="Pohl T."/>
            <person name="Merkel B.J."/>
            <person name="Hornburger P."/>
            <person name="Mueller R.-W."/>
            <person name="Bruemmer F."/>
            <person name="Labrenz M."/>
            <person name="Spormann A.M."/>
            <person name="Op Den Camp H."/>
            <person name="Overmann J."/>
            <person name="Amann R."/>
            <person name="Jetten M.S.M."/>
            <person name="Mascher T."/>
            <person name="Medema M.H."/>
            <person name="Devos D.P."/>
            <person name="Kaster A.-K."/>
            <person name="Ovreas L."/>
            <person name="Rohde M."/>
            <person name="Galperin M.Y."/>
            <person name="Jogler C."/>
        </authorList>
    </citation>
    <scope>NUCLEOTIDE SEQUENCE [LARGE SCALE GENOMIC DNA]</scope>
    <source>
        <strain evidence="4 5">Mal64</strain>
    </source>
</reference>
<evidence type="ECO:0000313" key="4">
    <source>
        <dbReference type="EMBL" id="TWT87137.1"/>
    </source>
</evidence>
<dbReference type="InterPro" id="IPR018389">
    <property type="entry name" value="DctP_fam"/>
</dbReference>
<dbReference type="Pfam" id="PF03480">
    <property type="entry name" value="DctP"/>
    <property type="match status" value="1"/>
</dbReference>
<dbReference type="InterPro" id="IPR038404">
    <property type="entry name" value="TRAP_DctP_sf"/>
</dbReference>
<sequence>MKRWLLLLLVASLGCGEARTGGDGPRVWRFAIEESEGSVQHAYALEFERRVERASGGEIDVVVYPYGPLGTSTQMTEQLNLGAIEFAMASPGSIGKFIPETQAFLLHFVLSHDDAVNQRALASPELLAAFDKLYAAKGWKLLSIFPEGEMVWTTQKEIRRPDDFRGVKIRVMTSPILLHAYNAYGASATPLPYSEVYSALQLGMVDAQVNPVFAIERQKFYEVTDWLIFPGHAHFVTTAAANREFYEGQTESDRRLIDDTIAALNGYIFDRQVAFQTDRLKTIIAAKKARGARLGLCGDFTNFLAALTPEERAELVDCNELLTITPPLTSGERQAFASASEAVQQTYLDTGGPDAERMLRLIEAAVTEAE</sequence>
<dbReference type="AlphaFoldDB" id="A0A5C5ZJE5"/>
<evidence type="ECO:0000256" key="1">
    <source>
        <dbReference type="ARBA" id="ARBA00009023"/>
    </source>
</evidence>
<keyword evidence="3" id="KW-0732">Signal</keyword>
<gene>
    <name evidence="4" type="primary">siaP</name>
    <name evidence="4" type="ORF">Mal64_26720</name>
</gene>
<dbReference type="NCBIfam" id="NF037995">
    <property type="entry name" value="TRAP_S1"/>
    <property type="match status" value="1"/>
</dbReference>
<dbReference type="Proteomes" id="UP000315440">
    <property type="component" value="Unassembled WGS sequence"/>
</dbReference>
<keyword evidence="5" id="KW-1185">Reference proteome</keyword>
<dbReference type="PROSITE" id="PS51257">
    <property type="entry name" value="PROKAR_LIPOPROTEIN"/>
    <property type="match status" value="1"/>
</dbReference>
<organism evidence="4 5">
    <name type="scientific">Pseudobythopirellula maris</name>
    <dbReference type="NCBI Taxonomy" id="2527991"/>
    <lineage>
        <taxon>Bacteria</taxon>
        <taxon>Pseudomonadati</taxon>
        <taxon>Planctomycetota</taxon>
        <taxon>Planctomycetia</taxon>
        <taxon>Pirellulales</taxon>
        <taxon>Lacipirellulaceae</taxon>
        <taxon>Pseudobythopirellula</taxon>
    </lineage>
</organism>
<dbReference type="PANTHER" id="PTHR33376">
    <property type="match status" value="1"/>
</dbReference>
<dbReference type="EMBL" id="SJPQ01000003">
    <property type="protein sequence ID" value="TWT87137.1"/>
    <property type="molecule type" value="Genomic_DNA"/>
</dbReference>
<comment type="similarity">
    <text evidence="1">Belongs to the bacterial solute-binding protein 7 family.</text>
</comment>
<protein>
    <submittedName>
        <fullName evidence="4">Sialic acid-binding periplasmic protein SiaP</fullName>
    </submittedName>
</protein>
<dbReference type="OrthoDB" id="9776801at2"/>
<evidence type="ECO:0000256" key="3">
    <source>
        <dbReference type="ARBA" id="ARBA00022729"/>
    </source>
</evidence>
<keyword evidence="2" id="KW-0813">Transport</keyword>
<evidence type="ECO:0000313" key="5">
    <source>
        <dbReference type="Proteomes" id="UP000315440"/>
    </source>
</evidence>
<dbReference type="RefSeq" id="WP_146401012.1">
    <property type="nucleotide sequence ID" value="NZ_SJPQ01000003.1"/>
</dbReference>
<dbReference type="PANTHER" id="PTHR33376:SF7">
    <property type="entry name" value="C4-DICARBOXYLATE-BINDING PROTEIN DCTB"/>
    <property type="match status" value="1"/>
</dbReference>
<dbReference type="GO" id="GO:0055085">
    <property type="term" value="P:transmembrane transport"/>
    <property type="evidence" value="ECO:0007669"/>
    <property type="project" value="InterPro"/>
</dbReference>